<accession>A0A915L1S6</accession>
<reference evidence="2" key="1">
    <citation type="submission" date="2022-11" db="UniProtKB">
        <authorList>
            <consortium name="WormBaseParasite"/>
        </authorList>
    </citation>
    <scope>IDENTIFICATION</scope>
</reference>
<evidence type="ECO:0000313" key="2">
    <source>
        <dbReference type="WBParaSite" id="nRc.2.0.1.t44671-RA"/>
    </source>
</evidence>
<protein>
    <submittedName>
        <fullName evidence="2">Uncharacterized protein</fullName>
    </submittedName>
</protein>
<evidence type="ECO:0000313" key="1">
    <source>
        <dbReference type="Proteomes" id="UP000887565"/>
    </source>
</evidence>
<keyword evidence="1" id="KW-1185">Reference proteome</keyword>
<dbReference type="Proteomes" id="UP000887565">
    <property type="component" value="Unplaced"/>
</dbReference>
<sequence length="38" mass="4391">MNTDYTGWPTAAAGLGEFYLKWFICMSRTLCKILLDEM</sequence>
<name>A0A915L1S6_ROMCU</name>
<dbReference type="AlphaFoldDB" id="A0A915L1S6"/>
<proteinExistence type="predicted"/>
<dbReference type="WBParaSite" id="nRc.2.0.1.t44671-RA">
    <property type="protein sequence ID" value="nRc.2.0.1.t44671-RA"/>
    <property type="gene ID" value="nRc.2.0.1.g44671"/>
</dbReference>
<organism evidence="1 2">
    <name type="scientific">Romanomermis culicivorax</name>
    <name type="common">Nematode worm</name>
    <dbReference type="NCBI Taxonomy" id="13658"/>
    <lineage>
        <taxon>Eukaryota</taxon>
        <taxon>Metazoa</taxon>
        <taxon>Ecdysozoa</taxon>
        <taxon>Nematoda</taxon>
        <taxon>Enoplea</taxon>
        <taxon>Dorylaimia</taxon>
        <taxon>Mermithida</taxon>
        <taxon>Mermithoidea</taxon>
        <taxon>Mermithidae</taxon>
        <taxon>Romanomermis</taxon>
    </lineage>
</organism>